<sequence length="106" mass="11697">MLDQLFNQVSVNPQLIIVVPALMILGYALKKTPNVEDWMIIWIILFCGIIASVFTLGFSVNGVANGVIAAGAAITTHQMVKQSLESLNTSSKKQNQSKKHRKEEQK</sequence>
<dbReference type="InterPro" id="IPR032111">
    <property type="entry name" value="Clostridium_phage_holin"/>
</dbReference>
<gene>
    <name evidence="3" type="ORF">ACFFIX_09290</name>
</gene>
<dbReference type="Pfam" id="PF16079">
    <property type="entry name" value="Phage_holin_5_2"/>
    <property type="match status" value="1"/>
</dbReference>
<keyword evidence="2" id="KW-0472">Membrane</keyword>
<evidence type="ECO:0000313" key="3">
    <source>
        <dbReference type="EMBL" id="MFC0271650.1"/>
    </source>
</evidence>
<proteinExistence type="predicted"/>
<feature type="transmembrane region" description="Helical" evidence="2">
    <location>
        <begin position="41"/>
        <end position="60"/>
    </location>
</feature>
<name>A0ABV6GD96_9BACI</name>
<accession>A0ABV6GD96</accession>
<dbReference type="EMBL" id="JBHLVO010000005">
    <property type="protein sequence ID" value="MFC0271650.1"/>
    <property type="molecule type" value="Genomic_DNA"/>
</dbReference>
<feature type="region of interest" description="Disordered" evidence="1">
    <location>
        <begin position="85"/>
        <end position="106"/>
    </location>
</feature>
<dbReference type="Proteomes" id="UP001589854">
    <property type="component" value="Unassembled WGS sequence"/>
</dbReference>
<protein>
    <submittedName>
        <fullName evidence="3">Phage holin family protein</fullName>
    </submittedName>
</protein>
<keyword evidence="2" id="KW-1133">Transmembrane helix</keyword>
<keyword evidence="4" id="KW-1185">Reference proteome</keyword>
<comment type="caution">
    <text evidence="3">The sequence shown here is derived from an EMBL/GenBank/DDBJ whole genome shotgun (WGS) entry which is preliminary data.</text>
</comment>
<dbReference type="RefSeq" id="WP_378932914.1">
    <property type="nucleotide sequence ID" value="NZ_JBHLVO010000005.1"/>
</dbReference>
<feature type="compositionally biased region" description="Basic residues" evidence="1">
    <location>
        <begin position="95"/>
        <end position="106"/>
    </location>
</feature>
<keyword evidence="2" id="KW-0812">Transmembrane</keyword>
<evidence type="ECO:0000313" key="4">
    <source>
        <dbReference type="Proteomes" id="UP001589854"/>
    </source>
</evidence>
<evidence type="ECO:0000256" key="1">
    <source>
        <dbReference type="SAM" id="MobiDB-lite"/>
    </source>
</evidence>
<evidence type="ECO:0000256" key="2">
    <source>
        <dbReference type="SAM" id="Phobius"/>
    </source>
</evidence>
<reference evidence="3 4" key="1">
    <citation type="submission" date="2024-09" db="EMBL/GenBank/DDBJ databases">
        <authorList>
            <person name="Sun Q."/>
            <person name="Mori K."/>
        </authorList>
    </citation>
    <scope>NUCLEOTIDE SEQUENCE [LARGE SCALE GENOMIC DNA]</scope>
    <source>
        <strain evidence="3 4">CCM 7228</strain>
    </source>
</reference>
<organism evidence="3 4">
    <name type="scientific">Metabacillus herbersteinensis</name>
    <dbReference type="NCBI Taxonomy" id="283816"/>
    <lineage>
        <taxon>Bacteria</taxon>
        <taxon>Bacillati</taxon>
        <taxon>Bacillota</taxon>
        <taxon>Bacilli</taxon>
        <taxon>Bacillales</taxon>
        <taxon>Bacillaceae</taxon>
        <taxon>Metabacillus</taxon>
    </lineage>
</organism>
<feature type="transmembrane region" description="Helical" evidence="2">
    <location>
        <begin position="12"/>
        <end position="29"/>
    </location>
</feature>